<dbReference type="InterPro" id="IPR003593">
    <property type="entry name" value="AAA+_ATPase"/>
</dbReference>
<dbReference type="EMBL" id="JAATJV010368700">
    <property type="protein sequence ID" value="MBZ3879741.1"/>
    <property type="molecule type" value="Genomic_DNA"/>
</dbReference>
<reference evidence="14" key="1">
    <citation type="submission" date="2020-03" db="EMBL/GenBank/DDBJ databases">
        <title>Studies in the Genomics of Life Span.</title>
        <authorList>
            <person name="Glass D."/>
        </authorList>
    </citation>
    <scope>NUCLEOTIDE SEQUENCE</scope>
    <source>
        <strain evidence="14">SUZIE</strain>
        <tissue evidence="14">Muscle</tissue>
    </source>
</reference>
<dbReference type="GO" id="GO:0005524">
    <property type="term" value="F:ATP binding"/>
    <property type="evidence" value="ECO:0007669"/>
    <property type="project" value="UniProtKB-KW"/>
</dbReference>
<evidence type="ECO:0000256" key="6">
    <source>
        <dbReference type="ARBA" id="ARBA00022741"/>
    </source>
</evidence>
<keyword evidence="4 11" id="KW-0812">Transmembrane</keyword>
<comment type="subcellular location">
    <subcellularLocation>
        <location evidence="1">Membrane</location>
        <topology evidence="1">Multi-pass membrane protein</topology>
    </subcellularLocation>
</comment>
<feature type="transmembrane region" description="Helical" evidence="11">
    <location>
        <begin position="930"/>
        <end position="952"/>
    </location>
</feature>
<feature type="chain" id="PRO_5041340926" evidence="12">
    <location>
        <begin position="18"/>
        <end position="1403"/>
    </location>
</feature>
<dbReference type="FunFam" id="3.40.50.300:FF:000335">
    <property type="entry name" value="ATP binding cassette subfamily A member 5"/>
    <property type="match status" value="1"/>
</dbReference>
<feature type="domain" description="ABC transporter" evidence="13">
    <location>
        <begin position="445"/>
        <end position="680"/>
    </location>
</feature>
<dbReference type="PROSITE" id="PS50893">
    <property type="entry name" value="ABC_TRANSPORTER_2"/>
    <property type="match status" value="2"/>
</dbReference>
<evidence type="ECO:0000256" key="7">
    <source>
        <dbReference type="ARBA" id="ARBA00022840"/>
    </source>
</evidence>
<keyword evidence="10 11" id="KW-0472">Membrane</keyword>
<proteinExistence type="inferred from homology"/>
<evidence type="ECO:0000256" key="12">
    <source>
        <dbReference type="SAM" id="SignalP"/>
    </source>
</evidence>
<feature type="transmembrane region" description="Helical" evidence="11">
    <location>
        <begin position="259"/>
        <end position="281"/>
    </location>
</feature>
<keyword evidence="9 11" id="KW-1133">Transmembrane helix</keyword>
<dbReference type="GO" id="GO:0016887">
    <property type="term" value="F:ATP hydrolysis activity"/>
    <property type="evidence" value="ECO:0007669"/>
    <property type="project" value="InterPro"/>
</dbReference>
<feature type="transmembrane region" description="Helical" evidence="11">
    <location>
        <begin position="293"/>
        <end position="312"/>
    </location>
</feature>
<evidence type="ECO:0000256" key="9">
    <source>
        <dbReference type="ARBA" id="ARBA00022989"/>
    </source>
</evidence>
<dbReference type="GO" id="GO:0005319">
    <property type="term" value="F:lipid transporter activity"/>
    <property type="evidence" value="ECO:0007669"/>
    <property type="project" value="TreeGrafter"/>
</dbReference>
<dbReference type="InterPro" id="IPR027417">
    <property type="entry name" value="P-loop_NTPase"/>
</dbReference>
<evidence type="ECO:0000256" key="2">
    <source>
        <dbReference type="ARBA" id="ARBA00008869"/>
    </source>
</evidence>
<comment type="caution">
    <text evidence="14">The sequence shown here is derived from an EMBL/GenBank/DDBJ whole genome shotgun (WGS) entry which is preliminary data.</text>
</comment>
<evidence type="ECO:0000256" key="3">
    <source>
        <dbReference type="ARBA" id="ARBA00022448"/>
    </source>
</evidence>
<dbReference type="Gene3D" id="3.40.50.300">
    <property type="entry name" value="P-loop containing nucleotide triphosphate hydrolases"/>
    <property type="match status" value="2"/>
</dbReference>
<dbReference type="GO" id="GO:0005886">
    <property type="term" value="C:plasma membrane"/>
    <property type="evidence" value="ECO:0007669"/>
    <property type="project" value="UniProtKB-ARBA"/>
</dbReference>
<sequence>WGLPILLGLYVALLSEFRENIHIPEMPPQDLGRVDKFNISSIKIVYTPISNITQQIMNTTSFALLMKGTEVIGVPDRKDMDEILLQNLPDVVGIIFSDTFSYKLKFFQGYTIPFLREDLAGHCGIKYDGYSCILSKYWNRGFVTLQTVINAAIIEITTNHSVMDELMSVTAITMKTLPFISKDILQSEMFILYCLLYFSPFIYFLTLSVTKERKKCKDLMKMMGLQDSAFWLSWGLIYTAFIFIISIFIAIIITSAQVILMTGFMVIFTLLFLYGLSLLALSFLMSVLLQKAALTNLVVFVFTLFWECVGFTDFFKQLPSSVKWILSICSPFAFRTGMAQILHLDYNLNGVVFPDSSGESYTMLATFSVLALDGLLYLTLALYFDKILPYGNERRYSPLFFLSSSSCFRHGRTDNKVIEKDIDPKHPSDGDFEPIASEFQGKEAIRIRNVRKEYKSKSGKVEALKGLLFDIHEGQITAILGHSGAGKSSLLNILNGLSVPTEGSVTIYNKNLSEMQDLEEIRKITGVCPQNNVQIDLLTVKENLSLFAKIKGIRPKEVDQEVQQILLELDMQNIQDNLAIHLSEGQKRMLTFGIAILGDPQILLLDEPTAGLDPFSRHRVWTFLKERRANRVILFSTQSMDEADILADRKVIMSNGELKCAGSSVFLKRKWGLGYHLSLYKSEICDPEQITSFINHHIPDAKLKIENKEKLVYTLPLERTSKFPDLFSDIDKCSGQGVMSYDISMSTLNEVFMNMERKSTIRQESNIEDFIQSLKHQNILLEVDDFENRNGTEGLSYNGAIIVSGKKKDYGFSVVCNTKRLHCFPILMNIISNGLLRMFNHTQYIRIERSPFSLKKASSQLWISGLFPSAYWFGQAVVDINLFNLILLSMYLIIYLTNRMDIYITSQAIFALVLTIVLNIILINDFNLTLIIVSMVLLPSSTLTVFLIFLVMESQEYYEEFQEFKYYLSAVDLLVCLIPYLQALLLMFVLRCMELKCGQKVIRKDPVFRISPQIQRVQPNPEVPVDEDEDVQAERMRASTALTTSNLDEKPIIIASCLHKEYAGQRKSCFSKRKKKIAARNISFCVKKGEVLGLLGPNGAGKSSSIRMIAGITKPTAGQVELKVGECKSVWGHQGDDMIKFLGYCPQENVLWPILTVQEHLEVYAAVKGLQKGDAAMVISRLVKAFNLHEQLNVPVQKLAAGTSRKLCFVLSILGNSPILLLDEPSTGIDPTGQQQIWQAIQAAVKSTERGVLLTTHYLAEAEALCDRVAIMVSGRLRCIGSIQHLKRKFGKDYILELKVKEPSQVSLVHTEILNLFPQAAQQERFSSLLTYKLPVADVYPPSQAFHKLEAVKHNFNLEEYSLSQCTLEKVFLELFKKPELGNVDEEFDTTMRWKLLPYSDEP</sequence>
<feature type="transmembrane region" description="Helical" evidence="11">
    <location>
        <begin position="964"/>
        <end position="990"/>
    </location>
</feature>
<feature type="non-terminal residue" evidence="14">
    <location>
        <position position="1"/>
    </location>
</feature>
<dbReference type="FunFam" id="3.40.50.300:FF:000436">
    <property type="entry name" value="ATP binding cassette subfamily A member 9"/>
    <property type="match status" value="1"/>
</dbReference>
<keyword evidence="3" id="KW-0813">Transport</keyword>
<feature type="transmembrane region" description="Helical" evidence="11">
    <location>
        <begin position="190"/>
        <end position="209"/>
    </location>
</feature>
<keyword evidence="6" id="KW-0547">Nucleotide-binding</keyword>
<evidence type="ECO:0000256" key="10">
    <source>
        <dbReference type="ARBA" id="ARBA00023136"/>
    </source>
</evidence>
<comment type="similarity">
    <text evidence="2">Belongs to the ABC transporter superfamily. ABCA family.</text>
</comment>
<keyword evidence="7 14" id="KW-0067">ATP-binding</keyword>
<dbReference type="Pfam" id="PF00005">
    <property type="entry name" value="ABC_tran"/>
    <property type="match status" value="2"/>
</dbReference>
<dbReference type="Pfam" id="PF23321">
    <property type="entry name" value="R1_ABCA1"/>
    <property type="match status" value="1"/>
</dbReference>
<keyword evidence="8" id="KW-1278">Translocase</keyword>
<gene>
    <name evidence="14" type="ORF">SUZIE_154430</name>
</gene>
<evidence type="ECO:0000256" key="4">
    <source>
        <dbReference type="ARBA" id="ARBA00022692"/>
    </source>
</evidence>
<dbReference type="SMART" id="SM00382">
    <property type="entry name" value="AAA"/>
    <property type="match status" value="2"/>
</dbReference>
<name>A0AA41MX61_SCICA</name>
<keyword evidence="5" id="KW-0677">Repeat</keyword>
<feature type="transmembrane region" description="Helical" evidence="11">
    <location>
        <begin position="870"/>
        <end position="896"/>
    </location>
</feature>
<dbReference type="SUPFAM" id="SSF52540">
    <property type="entry name" value="P-loop containing nucleoside triphosphate hydrolases"/>
    <property type="match status" value="2"/>
</dbReference>
<evidence type="ECO:0000256" key="11">
    <source>
        <dbReference type="SAM" id="Phobius"/>
    </source>
</evidence>
<evidence type="ECO:0000313" key="14">
    <source>
        <dbReference type="EMBL" id="MBZ3879741.1"/>
    </source>
</evidence>
<evidence type="ECO:0000259" key="13">
    <source>
        <dbReference type="PROSITE" id="PS50893"/>
    </source>
</evidence>
<dbReference type="Pfam" id="PF12698">
    <property type="entry name" value="ABC2_membrane_3"/>
    <property type="match status" value="1"/>
</dbReference>
<evidence type="ECO:0000313" key="15">
    <source>
        <dbReference type="Proteomes" id="UP001166674"/>
    </source>
</evidence>
<dbReference type="InterPro" id="IPR013525">
    <property type="entry name" value="ABC2_TM"/>
</dbReference>
<evidence type="ECO:0000256" key="5">
    <source>
        <dbReference type="ARBA" id="ARBA00022737"/>
    </source>
</evidence>
<dbReference type="InterPro" id="IPR003439">
    <property type="entry name" value="ABC_transporter-like_ATP-bd"/>
</dbReference>
<dbReference type="PANTHER" id="PTHR19229:SF13">
    <property type="entry name" value="ATP-BINDING CASSETTE SUB-FAMILY A MEMBER 6"/>
    <property type="match status" value="1"/>
</dbReference>
<evidence type="ECO:0000256" key="1">
    <source>
        <dbReference type="ARBA" id="ARBA00004141"/>
    </source>
</evidence>
<feature type="transmembrane region" description="Helical" evidence="11">
    <location>
        <begin position="230"/>
        <end position="253"/>
    </location>
</feature>
<dbReference type="InterPro" id="IPR026082">
    <property type="entry name" value="ABCA"/>
</dbReference>
<feature type="transmembrane region" description="Helical" evidence="11">
    <location>
        <begin position="902"/>
        <end position="923"/>
    </location>
</feature>
<evidence type="ECO:0000256" key="8">
    <source>
        <dbReference type="ARBA" id="ARBA00022967"/>
    </source>
</evidence>
<dbReference type="InterPro" id="IPR056264">
    <property type="entry name" value="R2_ABCA1-4-like"/>
</dbReference>
<protein>
    <submittedName>
        <fullName evidence="14">ATP-binding cassette sub-family A member 6</fullName>
    </submittedName>
</protein>
<dbReference type="Proteomes" id="UP001166674">
    <property type="component" value="Unassembled WGS sequence"/>
</dbReference>
<organism evidence="14 15">
    <name type="scientific">Sciurus carolinensis</name>
    <name type="common">Eastern gray squirrel</name>
    <dbReference type="NCBI Taxonomy" id="30640"/>
    <lineage>
        <taxon>Eukaryota</taxon>
        <taxon>Metazoa</taxon>
        <taxon>Chordata</taxon>
        <taxon>Craniata</taxon>
        <taxon>Vertebrata</taxon>
        <taxon>Euteleostomi</taxon>
        <taxon>Mammalia</taxon>
        <taxon>Eutheria</taxon>
        <taxon>Euarchontoglires</taxon>
        <taxon>Glires</taxon>
        <taxon>Rodentia</taxon>
        <taxon>Sciuromorpha</taxon>
        <taxon>Sciuridae</taxon>
        <taxon>Sciurinae</taxon>
        <taxon>Sciurini</taxon>
        <taxon>Sciurus</taxon>
    </lineage>
</organism>
<dbReference type="GO" id="GO:0140359">
    <property type="term" value="F:ABC-type transporter activity"/>
    <property type="evidence" value="ECO:0007669"/>
    <property type="project" value="InterPro"/>
</dbReference>
<feature type="signal peptide" evidence="12">
    <location>
        <begin position="1"/>
        <end position="17"/>
    </location>
</feature>
<dbReference type="PANTHER" id="PTHR19229">
    <property type="entry name" value="ATP-BINDING CASSETTE TRANSPORTER SUBFAMILY A ABCA"/>
    <property type="match status" value="1"/>
</dbReference>
<accession>A0AA41MX61</accession>
<keyword evidence="12" id="KW-0732">Signal</keyword>
<dbReference type="CDD" id="cd03263">
    <property type="entry name" value="ABC_subfamily_A"/>
    <property type="match status" value="2"/>
</dbReference>
<keyword evidence="15" id="KW-1185">Reference proteome</keyword>
<feature type="domain" description="ABC transporter" evidence="13">
    <location>
        <begin position="1064"/>
        <end position="1299"/>
    </location>
</feature>